<feature type="transmembrane region" description="Helical" evidence="1">
    <location>
        <begin position="79"/>
        <end position="100"/>
    </location>
</feature>
<dbReference type="RefSeq" id="WP_052605782.1">
    <property type="nucleotide sequence ID" value="NZ_JXYS01000068.1"/>
</dbReference>
<dbReference type="PATRIC" id="fig|1280514.3.peg.2820"/>
<evidence type="ECO:0008006" key="4">
    <source>
        <dbReference type="Google" id="ProtNLM"/>
    </source>
</evidence>
<feature type="transmembrane region" description="Helical" evidence="1">
    <location>
        <begin position="112"/>
        <end position="133"/>
    </location>
</feature>
<comment type="caution">
    <text evidence="2">The sequence shown here is derived from an EMBL/GenBank/DDBJ whole genome shotgun (WGS) entry which is preliminary data.</text>
</comment>
<evidence type="ECO:0000256" key="1">
    <source>
        <dbReference type="SAM" id="Phobius"/>
    </source>
</evidence>
<gene>
    <name evidence="2" type="ORF">AXFE_21550</name>
</gene>
<organism evidence="2 3">
    <name type="scientific">Acidithrix ferrooxidans</name>
    <dbReference type="NCBI Taxonomy" id="1280514"/>
    <lineage>
        <taxon>Bacteria</taxon>
        <taxon>Bacillati</taxon>
        <taxon>Actinomycetota</taxon>
        <taxon>Acidimicrobiia</taxon>
        <taxon>Acidimicrobiales</taxon>
        <taxon>Acidimicrobiaceae</taxon>
        <taxon>Acidithrix</taxon>
    </lineage>
</organism>
<feature type="transmembrane region" description="Helical" evidence="1">
    <location>
        <begin position="207"/>
        <end position="224"/>
    </location>
</feature>
<keyword evidence="1" id="KW-0812">Transmembrane</keyword>
<keyword evidence="1" id="KW-0472">Membrane</keyword>
<evidence type="ECO:0000313" key="2">
    <source>
        <dbReference type="EMBL" id="KJF17020.1"/>
    </source>
</evidence>
<feature type="transmembrane region" description="Helical" evidence="1">
    <location>
        <begin position="48"/>
        <end position="67"/>
    </location>
</feature>
<keyword evidence="1" id="KW-1133">Transmembrane helix</keyword>
<dbReference type="AlphaFoldDB" id="A0A0D8HGB0"/>
<keyword evidence="3" id="KW-1185">Reference proteome</keyword>
<dbReference type="OrthoDB" id="5402524at2"/>
<dbReference type="STRING" id="1280514.AXFE_21550"/>
<dbReference type="Proteomes" id="UP000032360">
    <property type="component" value="Unassembled WGS sequence"/>
</dbReference>
<protein>
    <recommendedName>
        <fullName evidence="4">DUF1345 domain-containing protein</fullName>
    </recommendedName>
</protein>
<proteinExistence type="predicted"/>
<sequence length="225" mass="25064">MNQSPSPHQNSNDPIISKEPRWPASIALLVAIALYVVLPQTLIYGPRYLIPALEIVLIVPLTIFNPFREHHETKALRYLAISLIALVNFANITSVILLVQRLLDASKISGRSLVYSAVAIWLTNAIVFGLWFWELDRGGPAKRAVHHEAVPDFLFPQMTDPQFAKPNWRPTLIDYVYVAFTNATAFSPTDTMPLTSFAKMLMTGESIVSMITVIVVAARAINILP</sequence>
<dbReference type="EMBL" id="JXYS01000068">
    <property type="protein sequence ID" value="KJF17020.1"/>
    <property type="molecule type" value="Genomic_DNA"/>
</dbReference>
<feature type="transmembrane region" description="Helical" evidence="1">
    <location>
        <begin position="21"/>
        <end position="42"/>
    </location>
</feature>
<name>A0A0D8HGB0_9ACTN</name>
<accession>A0A0D8HGB0</accession>
<reference evidence="2 3" key="1">
    <citation type="submission" date="2015-01" db="EMBL/GenBank/DDBJ databases">
        <title>Draft genome of the acidophilic iron oxidizer Acidithrix ferrooxidans strain Py-F3.</title>
        <authorList>
            <person name="Poehlein A."/>
            <person name="Eisen S."/>
            <person name="Schloemann M."/>
            <person name="Johnson B.D."/>
            <person name="Daniel R."/>
            <person name="Muehling M."/>
        </authorList>
    </citation>
    <scope>NUCLEOTIDE SEQUENCE [LARGE SCALE GENOMIC DNA]</scope>
    <source>
        <strain evidence="2 3">Py-F3</strain>
    </source>
</reference>
<evidence type="ECO:0000313" key="3">
    <source>
        <dbReference type="Proteomes" id="UP000032360"/>
    </source>
</evidence>